<evidence type="ECO:0000256" key="6">
    <source>
        <dbReference type="ARBA" id="ARBA00023139"/>
    </source>
</evidence>
<comment type="similarity">
    <text evidence="2">Belongs to the GerABKC lipoprotein family.</text>
</comment>
<feature type="domain" description="Spore germination protein N-terminal" evidence="9">
    <location>
        <begin position="24"/>
        <end position="192"/>
    </location>
</feature>
<protein>
    <submittedName>
        <fullName evidence="10">Ger(X)C family spore germination protein</fullName>
    </submittedName>
</protein>
<dbReference type="PANTHER" id="PTHR35789">
    <property type="entry name" value="SPORE GERMINATION PROTEIN B3"/>
    <property type="match status" value="1"/>
</dbReference>
<keyword evidence="6" id="KW-0564">Palmitate</keyword>
<dbReference type="OrthoDB" id="2569624at2"/>
<organism evidence="10 11">
    <name type="scientific">Paenibacillus cremeus</name>
    <dbReference type="NCBI Taxonomy" id="2163881"/>
    <lineage>
        <taxon>Bacteria</taxon>
        <taxon>Bacillati</taxon>
        <taxon>Bacillota</taxon>
        <taxon>Bacilli</taxon>
        <taxon>Bacillales</taxon>
        <taxon>Paenibacillaceae</taxon>
        <taxon>Paenibacillus</taxon>
    </lineage>
</organism>
<comment type="caution">
    <text evidence="10">The sequence shown here is derived from an EMBL/GenBank/DDBJ whole genome shotgun (WGS) entry which is preliminary data.</text>
</comment>
<dbReference type="RefSeq" id="WP_144843858.1">
    <property type="nucleotide sequence ID" value="NZ_VNJI01000004.1"/>
</dbReference>
<keyword evidence="3" id="KW-0309">Germination</keyword>
<sequence length="387" mass="43955">MKWSMAKWLTIFFLFVLSGCWDKFELIEFGFVQAIAIDQTEDGKIELTSHFYKPAGGGEGGTAPVKEKGPINIRTTGDTIFDAIRDIATYLGRKAKFDHMRVILISEQVAKTNNIEDILEFFSRDHEPRATFPIMITMGRASSYLDEKPFIENTMGQQLRKMEETTSRYSGKTVKTNLLELAIQMKSEVGIARFPYVYRMKNELEPINVAGIAIVKKGKLADIVSPEESAELLMMTDQYEGGIIKVPCHDQGTTKQGKMDSFEVDRVETKLITAVEENSLRIRVKTKIKGAVGELHCAPIVTNEEEKKFSDHVQEKVTQEIKKVVEHLQKKKLDAIGIGNQIYRKDPSLWKRWKKDWDERFARSQLEIAVDVTVTDTGMNVGKPLPK</sequence>
<evidence type="ECO:0000256" key="7">
    <source>
        <dbReference type="ARBA" id="ARBA00023288"/>
    </source>
</evidence>
<dbReference type="GO" id="GO:0009847">
    <property type="term" value="P:spore germination"/>
    <property type="evidence" value="ECO:0007669"/>
    <property type="project" value="InterPro"/>
</dbReference>
<feature type="domain" description="Spore germination GerAC-like C-terminal" evidence="8">
    <location>
        <begin position="211"/>
        <end position="378"/>
    </location>
</feature>
<name>A0A559KG74_9BACL</name>
<dbReference type="PANTHER" id="PTHR35789:SF1">
    <property type="entry name" value="SPORE GERMINATION PROTEIN B3"/>
    <property type="match status" value="1"/>
</dbReference>
<dbReference type="Proteomes" id="UP000317036">
    <property type="component" value="Unassembled WGS sequence"/>
</dbReference>
<evidence type="ECO:0000256" key="3">
    <source>
        <dbReference type="ARBA" id="ARBA00022544"/>
    </source>
</evidence>
<evidence type="ECO:0000256" key="5">
    <source>
        <dbReference type="ARBA" id="ARBA00023136"/>
    </source>
</evidence>
<dbReference type="PROSITE" id="PS51257">
    <property type="entry name" value="PROKAR_LIPOPROTEIN"/>
    <property type="match status" value="1"/>
</dbReference>
<dbReference type="InterPro" id="IPR057336">
    <property type="entry name" value="GerAC_N"/>
</dbReference>
<evidence type="ECO:0000259" key="9">
    <source>
        <dbReference type="Pfam" id="PF25198"/>
    </source>
</evidence>
<keyword evidence="4" id="KW-0732">Signal</keyword>
<keyword evidence="7" id="KW-0449">Lipoprotein</keyword>
<dbReference type="EMBL" id="VNJI01000004">
    <property type="protein sequence ID" value="TVY11129.1"/>
    <property type="molecule type" value="Genomic_DNA"/>
</dbReference>
<keyword evidence="11" id="KW-1185">Reference proteome</keyword>
<evidence type="ECO:0000313" key="10">
    <source>
        <dbReference type="EMBL" id="TVY11129.1"/>
    </source>
</evidence>
<dbReference type="Pfam" id="PF05504">
    <property type="entry name" value="Spore_GerAC"/>
    <property type="match status" value="1"/>
</dbReference>
<dbReference type="Pfam" id="PF25198">
    <property type="entry name" value="Spore_GerAC_N"/>
    <property type="match status" value="1"/>
</dbReference>
<reference evidence="10 11" key="1">
    <citation type="submission" date="2019-07" db="EMBL/GenBank/DDBJ databases">
        <authorList>
            <person name="Kim J."/>
        </authorList>
    </citation>
    <scope>NUCLEOTIDE SEQUENCE [LARGE SCALE GENOMIC DNA]</scope>
    <source>
        <strain evidence="10 11">JC52</strain>
    </source>
</reference>
<dbReference type="AlphaFoldDB" id="A0A559KG74"/>
<dbReference type="Gene3D" id="3.30.300.210">
    <property type="entry name" value="Nutrient germinant receptor protein C, domain 3"/>
    <property type="match status" value="1"/>
</dbReference>
<comment type="subcellular location">
    <subcellularLocation>
        <location evidence="1">Membrane</location>
        <topology evidence="1">Lipid-anchor</topology>
    </subcellularLocation>
</comment>
<proteinExistence type="inferred from homology"/>
<evidence type="ECO:0000313" key="11">
    <source>
        <dbReference type="Proteomes" id="UP000317036"/>
    </source>
</evidence>
<accession>A0A559KG74</accession>
<evidence type="ECO:0000256" key="2">
    <source>
        <dbReference type="ARBA" id="ARBA00007886"/>
    </source>
</evidence>
<keyword evidence="5" id="KW-0472">Membrane</keyword>
<dbReference type="InterPro" id="IPR038501">
    <property type="entry name" value="Spore_GerAC_C_sf"/>
</dbReference>
<gene>
    <name evidence="10" type="ORF">FPZ49_04640</name>
</gene>
<dbReference type="InterPro" id="IPR008844">
    <property type="entry name" value="Spore_GerAC-like"/>
</dbReference>
<evidence type="ECO:0000259" key="8">
    <source>
        <dbReference type="Pfam" id="PF05504"/>
    </source>
</evidence>
<evidence type="ECO:0000256" key="4">
    <source>
        <dbReference type="ARBA" id="ARBA00022729"/>
    </source>
</evidence>
<evidence type="ECO:0000256" key="1">
    <source>
        <dbReference type="ARBA" id="ARBA00004635"/>
    </source>
</evidence>
<dbReference type="InterPro" id="IPR046953">
    <property type="entry name" value="Spore_GerAC-like_C"/>
</dbReference>
<dbReference type="Gene3D" id="6.20.190.10">
    <property type="entry name" value="Nutrient germinant receptor protein C, domain 1"/>
    <property type="match status" value="1"/>
</dbReference>
<dbReference type="GO" id="GO:0016020">
    <property type="term" value="C:membrane"/>
    <property type="evidence" value="ECO:0007669"/>
    <property type="project" value="UniProtKB-SubCell"/>
</dbReference>
<dbReference type="NCBIfam" id="TIGR02887">
    <property type="entry name" value="spore_ger_x_C"/>
    <property type="match status" value="1"/>
</dbReference>